<dbReference type="GO" id="GO:0003676">
    <property type="term" value="F:nucleic acid binding"/>
    <property type="evidence" value="ECO:0007669"/>
    <property type="project" value="InterPro"/>
</dbReference>
<dbReference type="Gene3D" id="3.30.420.10">
    <property type="entry name" value="Ribonuclease H-like superfamily/Ribonuclease H"/>
    <property type="match status" value="1"/>
</dbReference>
<dbReference type="InterPro" id="IPR000477">
    <property type="entry name" value="RT_dom"/>
</dbReference>
<name>A0A1Q9E379_SYMMI</name>
<dbReference type="PROSITE" id="PS50878">
    <property type="entry name" value="RT_POL"/>
    <property type="match status" value="1"/>
</dbReference>
<dbReference type="Proteomes" id="UP000186817">
    <property type="component" value="Unassembled WGS sequence"/>
</dbReference>
<evidence type="ECO:0000313" key="3">
    <source>
        <dbReference type="EMBL" id="OLQ01885.1"/>
    </source>
</evidence>
<organism evidence="3 4">
    <name type="scientific">Symbiodinium microadriaticum</name>
    <name type="common">Dinoflagellate</name>
    <name type="synonym">Zooxanthella microadriatica</name>
    <dbReference type="NCBI Taxonomy" id="2951"/>
    <lineage>
        <taxon>Eukaryota</taxon>
        <taxon>Sar</taxon>
        <taxon>Alveolata</taxon>
        <taxon>Dinophyceae</taxon>
        <taxon>Suessiales</taxon>
        <taxon>Symbiodiniaceae</taxon>
        <taxon>Symbiodinium</taxon>
    </lineage>
</organism>
<evidence type="ECO:0000313" key="4">
    <source>
        <dbReference type="Proteomes" id="UP000186817"/>
    </source>
</evidence>
<dbReference type="PROSITE" id="PS50879">
    <property type="entry name" value="RNASE_H_1"/>
    <property type="match status" value="1"/>
</dbReference>
<dbReference type="SUPFAM" id="SSF53098">
    <property type="entry name" value="Ribonuclease H-like"/>
    <property type="match status" value="1"/>
</dbReference>
<dbReference type="InterPro" id="IPR012337">
    <property type="entry name" value="RNaseH-like_sf"/>
</dbReference>
<feature type="domain" description="RNase H type-1" evidence="2">
    <location>
        <begin position="517"/>
        <end position="667"/>
    </location>
</feature>
<comment type="caution">
    <text evidence="3">The sequence shown here is derived from an EMBL/GenBank/DDBJ whole genome shotgun (WGS) entry which is preliminary data.</text>
</comment>
<dbReference type="EMBL" id="LSRX01000278">
    <property type="protein sequence ID" value="OLQ01885.1"/>
    <property type="molecule type" value="Genomic_DNA"/>
</dbReference>
<dbReference type="GO" id="GO:0004523">
    <property type="term" value="F:RNA-DNA hybrid ribonuclease activity"/>
    <property type="evidence" value="ECO:0007669"/>
    <property type="project" value="InterPro"/>
</dbReference>
<protein>
    <submittedName>
        <fullName evidence="3">Uncharacterized protein</fullName>
    </submittedName>
</protein>
<evidence type="ECO:0000259" key="2">
    <source>
        <dbReference type="PROSITE" id="PS50879"/>
    </source>
</evidence>
<gene>
    <name evidence="3" type="ORF">AK812_SmicGene15342</name>
</gene>
<proteinExistence type="predicted"/>
<evidence type="ECO:0000259" key="1">
    <source>
        <dbReference type="PROSITE" id="PS50878"/>
    </source>
</evidence>
<keyword evidence="4" id="KW-1185">Reference proteome</keyword>
<dbReference type="Pfam" id="PF00078">
    <property type="entry name" value="RVT_1"/>
    <property type="match status" value="1"/>
</dbReference>
<accession>A0A1Q9E379</accession>
<reference evidence="3 4" key="1">
    <citation type="submission" date="2016-02" db="EMBL/GenBank/DDBJ databases">
        <title>Genome analysis of coral dinoflagellate symbionts highlights evolutionary adaptations to a symbiotic lifestyle.</title>
        <authorList>
            <person name="Aranda M."/>
            <person name="Li Y."/>
            <person name="Liew Y.J."/>
            <person name="Baumgarten S."/>
            <person name="Simakov O."/>
            <person name="Wilson M."/>
            <person name="Piel J."/>
            <person name="Ashoor H."/>
            <person name="Bougouffa S."/>
            <person name="Bajic V.B."/>
            <person name="Ryu T."/>
            <person name="Ravasi T."/>
            <person name="Bayer T."/>
            <person name="Micklem G."/>
            <person name="Kim H."/>
            <person name="Bhak J."/>
            <person name="Lajeunesse T.C."/>
            <person name="Voolstra C.R."/>
        </authorList>
    </citation>
    <scope>NUCLEOTIDE SEQUENCE [LARGE SCALE GENOMIC DNA]</scope>
    <source>
        <strain evidence="3 4">CCMP2467</strain>
    </source>
</reference>
<dbReference type="InterPro" id="IPR036397">
    <property type="entry name" value="RNaseH_sf"/>
</dbReference>
<dbReference type="InterPro" id="IPR002156">
    <property type="entry name" value="RNaseH_domain"/>
</dbReference>
<dbReference type="AlphaFoldDB" id="A0A1Q9E379"/>
<sequence length="874" mass="95990">MAWRLGASEILQQLRPWYAPLFPPELSGGLPRRSADSIHADLSGSLQARAARQSFVGCKADVRKCFDRVSPQAALLVLEWLGAPVWLTRTLASFYNGQERWVASAGVFPDRPVRGTASLLQGCPCSPLLLNGMMMAWILRVRRAEPTMHIGVFLDDRLLHTKGAGSVNRLARAASEGALADRALGFELHPAKLESFACAQARREELMEHADQLGIPQVDFVLLGVAYRLQGHQAFSANDVTRALRERGRRISRIAVSPQTRKRLAALLLLSRFRFRAPWTHFSKASVRNWAAQVEASVWGGPLATGRSPFLLWAGIGVDYHPDFVIIQAVLKREWRRLGRGDAAPAGPRVQAALRTLGWRVAGLRWHTPLGKFDTAEMTEHGFLERAREAWRRQLWARDKKTAADLATDQVPLLRPMRRLTGDNKLWALRVAAAAATDGRDLARLGAPTRCECGLPDPSRHHLTFECQRRPWTASLRTEQERRLLCAVVSDGGPPRPLRTDDTEAKIGELAEALLRHDETLTVATDGGAFQVGDHYGWRCASWAVALEDFVIAGRVPGEEQTAAAGERQAFRVLAVALTLTGRSARVLVDNQPLVQGFNRRAYVDHQGNELWDFWDAVLQARELLDVAWIPSHGKHKEWLPPLGWPSALCCRELNRRADTAATEQLNYCLPWRARLLQKVAEGEAWSGAALKAQYQATEGYHDKLKEKADGTDAAANTVAADGRLGRAYSFPTSILEDVADGQAIVSLPRMLECTGRAIECLRSSVSFDESPLPFLVFEGSQQSLEGMGPPAGPAGLSMILVLKSGGYQSSGATGWQELIFSPAFDAAPIAAALTSGGGSRPARVRIRSVTNETFQELVAEAPLEDGSHRGYGG</sequence>
<dbReference type="OrthoDB" id="423640at2759"/>
<feature type="domain" description="Reverse transcriptase" evidence="1">
    <location>
        <begin position="1"/>
        <end position="227"/>
    </location>
</feature>